<dbReference type="InterPro" id="IPR007110">
    <property type="entry name" value="Ig-like_dom"/>
</dbReference>
<dbReference type="EMBL" id="JAAKFY010000023">
    <property type="protein sequence ID" value="KAF3837603.1"/>
    <property type="molecule type" value="Genomic_DNA"/>
</dbReference>
<feature type="domain" description="Ig-like" evidence="5">
    <location>
        <begin position="89"/>
        <end position="217"/>
    </location>
</feature>
<feature type="region of interest" description="Disordered" evidence="4">
    <location>
        <begin position="303"/>
        <end position="338"/>
    </location>
</feature>
<evidence type="ECO:0000256" key="4">
    <source>
        <dbReference type="SAM" id="MobiDB-lite"/>
    </source>
</evidence>
<evidence type="ECO:0000256" key="1">
    <source>
        <dbReference type="ARBA" id="ARBA00004370"/>
    </source>
</evidence>
<evidence type="ECO:0000256" key="3">
    <source>
        <dbReference type="ARBA" id="ARBA00023319"/>
    </source>
</evidence>
<evidence type="ECO:0000259" key="5">
    <source>
        <dbReference type="PROSITE" id="PS50835"/>
    </source>
</evidence>
<evidence type="ECO:0000313" key="6">
    <source>
        <dbReference type="EMBL" id="KAF3837603.1"/>
    </source>
</evidence>
<dbReference type="InterPro" id="IPR013783">
    <property type="entry name" value="Ig-like_fold"/>
</dbReference>
<comment type="caution">
    <text evidence="6">The sequence shown here is derived from an EMBL/GenBank/DDBJ whole genome shotgun (WGS) entry which is preliminary data.</text>
</comment>
<sequence>MVEGHVTIRLIPDGDAIFVEISRGGSAIFVLQVRVTSSPSITGRTGLCRITDPPEHRDRWRMKRRGHIFQYGAHVSSGGVPEFSCSSCPQWSDESVHLHRTETSGVALPEEVRAKHGQNVLLQCNGPTDAAITKIKWDRPDLDDRSVFFFRDNTPSESYQDQRYHGRVELKDPAVKNGDVSVLLKNVNTYDTGMYQCWVTTPNMPGKLLRSVLLTVSEELMLRDDSRHDIIIERPALFDITEKKYSNRVVKTGLWREVAADSPPGGTSSETSTSTTEEPFHFDAEPCTPLAESTICTTPAPLREAKHTQHSKASGEAQDSQEESVKAGPGEDAAVTKLEWKRPELKPFVFFFKDNKSMERFQDALSWSG</sequence>
<dbReference type="Gene3D" id="2.60.40.10">
    <property type="entry name" value="Immunoglobulins"/>
    <property type="match status" value="1"/>
</dbReference>
<accession>A0A7J5XL89</accession>
<evidence type="ECO:0000313" key="7">
    <source>
        <dbReference type="Proteomes" id="UP000518266"/>
    </source>
</evidence>
<dbReference type="PROSITE" id="PS50835">
    <property type="entry name" value="IG_LIKE"/>
    <property type="match status" value="1"/>
</dbReference>
<dbReference type="AlphaFoldDB" id="A0A7J5XL89"/>
<protein>
    <recommendedName>
        <fullName evidence="5">Ig-like domain-containing protein</fullName>
    </recommendedName>
</protein>
<gene>
    <name evidence="6" type="ORF">F7725_005067</name>
</gene>
<dbReference type="InterPro" id="IPR036179">
    <property type="entry name" value="Ig-like_dom_sf"/>
</dbReference>
<name>A0A7J5XL89_DISMA</name>
<dbReference type="GO" id="GO:0050852">
    <property type="term" value="P:T cell receptor signaling pathway"/>
    <property type="evidence" value="ECO:0007669"/>
    <property type="project" value="TreeGrafter"/>
</dbReference>
<feature type="region of interest" description="Disordered" evidence="4">
    <location>
        <begin position="258"/>
        <end position="284"/>
    </location>
</feature>
<dbReference type="PANTHER" id="PTHR24100">
    <property type="entry name" value="BUTYROPHILIN"/>
    <property type="match status" value="1"/>
</dbReference>
<evidence type="ECO:0000256" key="2">
    <source>
        <dbReference type="ARBA" id="ARBA00023136"/>
    </source>
</evidence>
<dbReference type="SUPFAM" id="SSF48726">
    <property type="entry name" value="Immunoglobulin"/>
    <property type="match status" value="1"/>
</dbReference>
<keyword evidence="3" id="KW-0393">Immunoglobulin domain</keyword>
<dbReference type="InterPro" id="IPR003599">
    <property type="entry name" value="Ig_sub"/>
</dbReference>
<dbReference type="GO" id="GO:0009897">
    <property type="term" value="C:external side of plasma membrane"/>
    <property type="evidence" value="ECO:0007669"/>
    <property type="project" value="TreeGrafter"/>
</dbReference>
<organism evidence="6 7">
    <name type="scientific">Dissostichus mawsoni</name>
    <name type="common">Antarctic cod</name>
    <dbReference type="NCBI Taxonomy" id="36200"/>
    <lineage>
        <taxon>Eukaryota</taxon>
        <taxon>Metazoa</taxon>
        <taxon>Chordata</taxon>
        <taxon>Craniata</taxon>
        <taxon>Vertebrata</taxon>
        <taxon>Euteleostomi</taxon>
        <taxon>Actinopterygii</taxon>
        <taxon>Neopterygii</taxon>
        <taxon>Teleostei</taxon>
        <taxon>Neoteleostei</taxon>
        <taxon>Acanthomorphata</taxon>
        <taxon>Eupercaria</taxon>
        <taxon>Perciformes</taxon>
        <taxon>Notothenioidei</taxon>
        <taxon>Nototheniidae</taxon>
        <taxon>Dissostichus</taxon>
    </lineage>
</organism>
<reference evidence="6 7" key="1">
    <citation type="submission" date="2020-03" db="EMBL/GenBank/DDBJ databases">
        <title>Dissostichus mawsoni Genome sequencing and assembly.</title>
        <authorList>
            <person name="Park H."/>
        </authorList>
    </citation>
    <scope>NUCLEOTIDE SEQUENCE [LARGE SCALE GENOMIC DNA]</scope>
    <source>
        <strain evidence="6">DM0001</strain>
        <tissue evidence="6">Muscle</tissue>
    </source>
</reference>
<keyword evidence="7" id="KW-1185">Reference proteome</keyword>
<keyword evidence="2" id="KW-0472">Membrane</keyword>
<dbReference type="Pfam" id="PF07686">
    <property type="entry name" value="V-set"/>
    <property type="match status" value="1"/>
</dbReference>
<dbReference type="InterPro" id="IPR013106">
    <property type="entry name" value="Ig_V-set"/>
</dbReference>
<comment type="subcellular location">
    <subcellularLocation>
        <location evidence="1">Membrane</location>
    </subcellularLocation>
</comment>
<dbReference type="PANTHER" id="PTHR24100:SF151">
    <property type="entry name" value="ICOS LIGAND"/>
    <property type="match status" value="1"/>
</dbReference>
<dbReference type="InterPro" id="IPR050504">
    <property type="entry name" value="IgSF_BTN/MOG"/>
</dbReference>
<feature type="compositionally biased region" description="Low complexity" evidence="4">
    <location>
        <begin position="262"/>
        <end position="277"/>
    </location>
</feature>
<dbReference type="SMART" id="SM00409">
    <property type="entry name" value="IG"/>
    <property type="match status" value="1"/>
</dbReference>
<dbReference type="OrthoDB" id="7225082at2759"/>
<dbReference type="Proteomes" id="UP000518266">
    <property type="component" value="Unassembled WGS sequence"/>
</dbReference>
<dbReference type="GO" id="GO:0001817">
    <property type="term" value="P:regulation of cytokine production"/>
    <property type="evidence" value="ECO:0007669"/>
    <property type="project" value="TreeGrafter"/>
</dbReference>
<proteinExistence type="predicted"/>
<dbReference type="GO" id="GO:0005102">
    <property type="term" value="F:signaling receptor binding"/>
    <property type="evidence" value="ECO:0007669"/>
    <property type="project" value="TreeGrafter"/>
</dbReference>